<evidence type="ECO:0000256" key="1">
    <source>
        <dbReference type="SAM" id="MobiDB-lite"/>
    </source>
</evidence>
<protein>
    <submittedName>
        <fullName evidence="3">Uncharacterized protein</fullName>
    </submittedName>
</protein>
<feature type="compositionally biased region" description="Basic and acidic residues" evidence="1">
    <location>
        <begin position="410"/>
        <end position="419"/>
    </location>
</feature>
<proteinExistence type="predicted"/>
<dbReference type="AlphaFoldDB" id="A0AAN7TJ53"/>
<comment type="caution">
    <text evidence="3">The sequence shown here is derived from an EMBL/GenBank/DDBJ whole genome shotgun (WGS) entry which is preliminary data.</text>
</comment>
<feature type="region of interest" description="Disordered" evidence="1">
    <location>
        <begin position="360"/>
        <end position="419"/>
    </location>
</feature>
<organism evidence="3 4">
    <name type="scientific">Meristemomyces frigidus</name>
    <dbReference type="NCBI Taxonomy" id="1508187"/>
    <lineage>
        <taxon>Eukaryota</taxon>
        <taxon>Fungi</taxon>
        <taxon>Dikarya</taxon>
        <taxon>Ascomycota</taxon>
        <taxon>Pezizomycotina</taxon>
        <taxon>Dothideomycetes</taxon>
        <taxon>Dothideomycetidae</taxon>
        <taxon>Mycosphaerellales</taxon>
        <taxon>Teratosphaeriaceae</taxon>
        <taxon>Meristemomyces</taxon>
    </lineage>
</organism>
<keyword evidence="2" id="KW-0472">Membrane</keyword>
<feature type="transmembrane region" description="Helical" evidence="2">
    <location>
        <begin position="200"/>
        <end position="224"/>
    </location>
</feature>
<evidence type="ECO:0000256" key="2">
    <source>
        <dbReference type="SAM" id="Phobius"/>
    </source>
</evidence>
<dbReference type="Proteomes" id="UP001310890">
    <property type="component" value="Unassembled WGS sequence"/>
</dbReference>
<feature type="region of interest" description="Disordered" evidence="1">
    <location>
        <begin position="55"/>
        <end position="93"/>
    </location>
</feature>
<keyword evidence="2" id="KW-1133">Transmembrane helix</keyword>
<name>A0AAN7TJ53_9PEZI</name>
<evidence type="ECO:0000313" key="3">
    <source>
        <dbReference type="EMBL" id="KAK5113972.1"/>
    </source>
</evidence>
<evidence type="ECO:0000313" key="4">
    <source>
        <dbReference type="Proteomes" id="UP001310890"/>
    </source>
</evidence>
<reference evidence="3" key="1">
    <citation type="submission" date="2023-08" db="EMBL/GenBank/DDBJ databases">
        <title>Black Yeasts Isolated from many extreme environments.</title>
        <authorList>
            <person name="Coleine C."/>
            <person name="Stajich J.E."/>
            <person name="Selbmann L."/>
        </authorList>
    </citation>
    <scope>NUCLEOTIDE SEQUENCE</scope>
    <source>
        <strain evidence="3">CCFEE 5401</strain>
    </source>
</reference>
<feature type="compositionally biased region" description="Basic and acidic residues" evidence="1">
    <location>
        <begin position="383"/>
        <end position="396"/>
    </location>
</feature>
<gene>
    <name evidence="3" type="ORF">LTR62_003095</name>
</gene>
<feature type="transmembrane region" description="Helical" evidence="2">
    <location>
        <begin position="166"/>
        <end position="188"/>
    </location>
</feature>
<feature type="region of interest" description="Disordered" evidence="1">
    <location>
        <begin position="244"/>
        <end position="305"/>
    </location>
</feature>
<feature type="compositionally biased region" description="Basic residues" evidence="1">
    <location>
        <begin position="244"/>
        <end position="254"/>
    </location>
</feature>
<accession>A0AAN7TJ53</accession>
<dbReference type="EMBL" id="JAVRRL010000020">
    <property type="protein sequence ID" value="KAK5113972.1"/>
    <property type="molecule type" value="Genomic_DNA"/>
</dbReference>
<sequence>MHSPLPDSSALEAGLVEDSRATRFSRVQDNVRNLLGSSIISSVRTSFIRSPPLHQVSIEHEPRSPVPSPFDVHGRTANPPSSASGSLASTLDDDLEHGLCPPTSYQQQVQHQSTLFNTRAIAALVHPDLTDPSLAVLLQQKTEDRHRRAWKRSRNRKLRHASARRSTCSIVLCIVAGVLLAGIVATYLTVATSEPVSTTFHILFILGILFATIVFVHAVVRICLFKSDKHASPRLYAVPDGRLKRRRRHRHHRDHAQLHERQLPSFSDSSDDFRPATPIPVHFAADEVRPDSREAEPSAGADRASRIMLDIRHEVDAGMPKPPPAYGRWRGSVRADPELLHWQAVPSPTDPDMPPMPSPTYEEAMAVGEDGRSGPPSYVTRESPARRRDAQEELARVKSARAQTVEPEMVEVRGIDGES</sequence>
<feature type="compositionally biased region" description="Basic and acidic residues" evidence="1">
    <location>
        <begin position="284"/>
        <end position="296"/>
    </location>
</feature>
<keyword evidence="2" id="KW-0812">Transmembrane</keyword>
<feature type="compositionally biased region" description="Polar residues" evidence="1">
    <location>
        <begin position="78"/>
        <end position="89"/>
    </location>
</feature>